<dbReference type="EMBL" id="CADCXV010001338">
    <property type="protein sequence ID" value="CAB0043636.1"/>
    <property type="molecule type" value="Genomic_DNA"/>
</dbReference>
<dbReference type="PRINTS" id="PR01415">
    <property type="entry name" value="ANKYRIN"/>
</dbReference>
<dbReference type="PANTHER" id="PTHR24198:SF165">
    <property type="entry name" value="ANKYRIN REPEAT-CONTAINING PROTEIN-RELATED"/>
    <property type="match status" value="1"/>
</dbReference>
<evidence type="ECO:0000256" key="4">
    <source>
        <dbReference type="SAM" id="MobiDB-lite"/>
    </source>
</evidence>
<proteinExistence type="predicted"/>
<dbReference type="Gene3D" id="1.25.40.20">
    <property type="entry name" value="Ankyrin repeat-containing domain"/>
    <property type="match status" value="1"/>
</dbReference>
<accession>A0A6H5J1Y6</accession>
<evidence type="ECO:0000256" key="2">
    <source>
        <dbReference type="ARBA" id="ARBA00023043"/>
    </source>
</evidence>
<dbReference type="PROSITE" id="PS50088">
    <property type="entry name" value="ANK_REPEAT"/>
    <property type="match status" value="2"/>
</dbReference>
<dbReference type="SUPFAM" id="SSF48403">
    <property type="entry name" value="Ankyrin repeat"/>
    <property type="match status" value="1"/>
</dbReference>
<dbReference type="Pfam" id="PF12796">
    <property type="entry name" value="Ank_2"/>
    <property type="match status" value="2"/>
</dbReference>
<reference evidence="5 6" key="1">
    <citation type="submission" date="2020-02" db="EMBL/GenBank/DDBJ databases">
        <authorList>
            <person name="Ferguson B K."/>
        </authorList>
    </citation>
    <scope>NUCLEOTIDE SEQUENCE [LARGE SCALE GENOMIC DNA]</scope>
</reference>
<evidence type="ECO:0000256" key="3">
    <source>
        <dbReference type="PROSITE-ProRule" id="PRU00023"/>
    </source>
</evidence>
<sequence>MSTSNDNFYVHSDSDDSDDAGYFFERDMKESDSDSNESDSSNGGASDDDLNDYFDTSVNVHEISLDEYAEIREAENYVGKVNSDKLKSLREEVNWEVEEEREKFRRKLYSVVYDWEGILPKLQDIFSGKEMDWLLTEDLKNKKYRDSSNPIFSGVPITKFAIRAMYEDKPDGDENRATPVHHAARHKCYEFVRKLFKIYVRFDVNYSDESGFTHFHAACVSGCKSVVEKFLHFGQDPNCLVRVTGDSPLHLALSSGRREVVELLLWNGANPNSTNEDGLTPLHIICKRKDDDDLAEIYFNVNEEIQQSVEIDALDKLGSTPLLLALGRELKKVTAVLLERGANPNLAVENKPSPLQCAVSNLLPDAVDMLLDHGADLSSFVFPTESQFGEKFNSENDPYWNDCKIKLASRALDVVERLERRGYSLDRSESLTIMTFLFRRGLIKNSMYLEKRWYDDKMPEEVAKKQIMGPGLYLYDLVRLRPEEAAKRFTHTDYFKFTDRIYYWMLPDKEIRRACVSYLCEITGRGFCRRWALEPLLELTRCQLPILCCEKIIENLTSEDVLKVCLAAEIVETEQRQSV</sequence>
<organism evidence="5 6">
    <name type="scientific">Trichogramma brassicae</name>
    <dbReference type="NCBI Taxonomy" id="86971"/>
    <lineage>
        <taxon>Eukaryota</taxon>
        <taxon>Metazoa</taxon>
        <taxon>Ecdysozoa</taxon>
        <taxon>Arthropoda</taxon>
        <taxon>Hexapoda</taxon>
        <taxon>Insecta</taxon>
        <taxon>Pterygota</taxon>
        <taxon>Neoptera</taxon>
        <taxon>Endopterygota</taxon>
        <taxon>Hymenoptera</taxon>
        <taxon>Apocrita</taxon>
        <taxon>Proctotrupomorpha</taxon>
        <taxon>Chalcidoidea</taxon>
        <taxon>Trichogrammatidae</taxon>
        <taxon>Trichogramma</taxon>
    </lineage>
</organism>
<dbReference type="SMART" id="SM00248">
    <property type="entry name" value="ANK"/>
    <property type="match status" value="6"/>
</dbReference>
<feature type="region of interest" description="Disordered" evidence="4">
    <location>
        <begin position="1"/>
        <end position="51"/>
    </location>
</feature>
<evidence type="ECO:0000313" key="6">
    <source>
        <dbReference type="Proteomes" id="UP000479190"/>
    </source>
</evidence>
<dbReference type="PROSITE" id="PS50297">
    <property type="entry name" value="ANK_REP_REGION"/>
    <property type="match status" value="1"/>
</dbReference>
<dbReference type="AlphaFoldDB" id="A0A6H5J1Y6"/>
<keyword evidence="6" id="KW-1185">Reference proteome</keyword>
<dbReference type="PANTHER" id="PTHR24198">
    <property type="entry name" value="ANKYRIN REPEAT AND PROTEIN KINASE DOMAIN-CONTAINING PROTEIN"/>
    <property type="match status" value="1"/>
</dbReference>
<gene>
    <name evidence="5" type="ORF">TBRA_LOCUS15224</name>
</gene>
<feature type="repeat" description="ANK" evidence="3">
    <location>
        <begin position="317"/>
        <end position="349"/>
    </location>
</feature>
<keyword evidence="1" id="KW-0677">Repeat</keyword>
<protein>
    <submittedName>
        <fullName evidence="5">Uncharacterized protein</fullName>
    </submittedName>
</protein>
<dbReference type="InterPro" id="IPR002110">
    <property type="entry name" value="Ankyrin_rpt"/>
</dbReference>
<evidence type="ECO:0000256" key="1">
    <source>
        <dbReference type="ARBA" id="ARBA00022737"/>
    </source>
</evidence>
<name>A0A6H5J1Y6_9HYME</name>
<evidence type="ECO:0000313" key="5">
    <source>
        <dbReference type="EMBL" id="CAB0043636.1"/>
    </source>
</evidence>
<dbReference type="Proteomes" id="UP000479190">
    <property type="component" value="Unassembled WGS sequence"/>
</dbReference>
<dbReference type="OrthoDB" id="1577640at2759"/>
<dbReference type="InterPro" id="IPR036770">
    <property type="entry name" value="Ankyrin_rpt-contain_sf"/>
</dbReference>
<feature type="repeat" description="ANK" evidence="3">
    <location>
        <begin position="244"/>
        <end position="276"/>
    </location>
</feature>
<keyword evidence="2 3" id="KW-0040">ANK repeat</keyword>